<proteinExistence type="predicted"/>
<sequence>MSQNRLGAETSPYLLQHKDNPVHWWPWGPEALAAASAENKPILLSVGYAACHWCHVMAHESFETPDIAALMNDLFVCIKVDREERPDVDAVYMTALSMMGEQPGWPLTMFLTPDGTPFTGGTYFPPEPRYGRMGFPQVLKRVSEIYLAGDGQVEQAAESLRDGLSQSARSGATPDGVPLPTRADMDEWARSLAGYVDPVHGGLQGAPKFPMAYAFSALWRAHLRTGEDMLGAAARRTLERMAQGGIWDHLGGGLARYATDEAWLVPHFEKMLYDNALWIDLLTRVWTADRSPLLQARVEETVTWLEREMRADNGAFAAALDADSEGEEGKFYVWTAAEIDAVLGDDAETLTLFKAAYGVTPGGNWEGKVILNRSGAQPEPGPEVEARLAAARARLLKVRETRVRPARDDKVLADWTGLTIVALARAGLAFDRPAWLERAAEAFRGVLDTMTWTDDTGRARLGHAWRLGRLKRTAVLDDYGHMTLAALALHEATGEDGFLDHARAWVETAVAQYHDAEAGGFFLTAEDADDLIVRHKTAVDNPTPSGNGAMAVALARLWLLTGEGRYRDLAEGTARAFGGVLARLYPHSATLLEALELLEGGTQVVLLGPRAAPETRALARAVADSAVPGVVVSYREPAAEPPPGHPTHGKAMVDGRPTAYVCRGPVCSAPVTDAADLAARLVA</sequence>
<evidence type="ECO:0000259" key="2">
    <source>
        <dbReference type="Pfam" id="PF03190"/>
    </source>
</evidence>
<dbReference type="InterPro" id="IPR004879">
    <property type="entry name" value="Ssp411-like_TRX"/>
</dbReference>
<dbReference type="OrthoDB" id="9762614at2"/>
<dbReference type="InterPro" id="IPR012341">
    <property type="entry name" value="6hp_glycosidase-like_sf"/>
</dbReference>
<reference evidence="3 4" key="1">
    <citation type="submission" date="2016-10" db="EMBL/GenBank/DDBJ databases">
        <authorList>
            <person name="de Groot N.N."/>
        </authorList>
    </citation>
    <scope>NUCLEOTIDE SEQUENCE [LARGE SCALE GENOMIC DNA]</scope>
    <source>
        <strain evidence="3 4">ATCC 700224</strain>
    </source>
</reference>
<evidence type="ECO:0000313" key="4">
    <source>
        <dbReference type="Proteomes" id="UP000199412"/>
    </source>
</evidence>
<dbReference type="InterPro" id="IPR024705">
    <property type="entry name" value="Ssp411"/>
</dbReference>
<protein>
    <recommendedName>
        <fullName evidence="2">Spermatogenesis-associated protein 20-like TRX domain-containing protein</fullName>
    </recommendedName>
</protein>
<dbReference type="SUPFAM" id="SSF52833">
    <property type="entry name" value="Thioredoxin-like"/>
    <property type="match status" value="1"/>
</dbReference>
<feature type="region of interest" description="Disordered" evidence="1">
    <location>
        <begin position="157"/>
        <end position="180"/>
    </location>
</feature>
<dbReference type="STRING" id="69960.SAMN05421720_11433"/>
<dbReference type="PIRSF" id="PIRSF006402">
    <property type="entry name" value="UCP006402_thioredoxin"/>
    <property type="match status" value="1"/>
</dbReference>
<dbReference type="Proteomes" id="UP000199412">
    <property type="component" value="Unassembled WGS sequence"/>
</dbReference>
<organism evidence="3 4">
    <name type="scientific">Rhodospira trueperi</name>
    <dbReference type="NCBI Taxonomy" id="69960"/>
    <lineage>
        <taxon>Bacteria</taxon>
        <taxon>Pseudomonadati</taxon>
        <taxon>Pseudomonadota</taxon>
        <taxon>Alphaproteobacteria</taxon>
        <taxon>Rhodospirillales</taxon>
        <taxon>Rhodospirillaceae</taxon>
        <taxon>Rhodospira</taxon>
    </lineage>
</organism>
<dbReference type="PANTHER" id="PTHR42899">
    <property type="entry name" value="SPERMATOGENESIS-ASSOCIATED PROTEIN 20"/>
    <property type="match status" value="1"/>
</dbReference>
<gene>
    <name evidence="3" type="ORF">SAMN05421720_11433</name>
</gene>
<evidence type="ECO:0000256" key="1">
    <source>
        <dbReference type="SAM" id="MobiDB-lite"/>
    </source>
</evidence>
<keyword evidence="4" id="KW-1185">Reference proteome</keyword>
<accession>A0A1G7GCE9</accession>
<dbReference type="InterPro" id="IPR008928">
    <property type="entry name" value="6-hairpin_glycosidase_sf"/>
</dbReference>
<dbReference type="RefSeq" id="WP_092787636.1">
    <property type="nucleotide sequence ID" value="NZ_FNAP01000014.1"/>
</dbReference>
<evidence type="ECO:0000313" key="3">
    <source>
        <dbReference type="EMBL" id="SDE85787.1"/>
    </source>
</evidence>
<dbReference type="InterPro" id="IPR036249">
    <property type="entry name" value="Thioredoxin-like_sf"/>
</dbReference>
<dbReference type="SUPFAM" id="SSF48208">
    <property type="entry name" value="Six-hairpin glycosidases"/>
    <property type="match status" value="1"/>
</dbReference>
<dbReference type="PANTHER" id="PTHR42899:SF1">
    <property type="entry name" value="SPERMATOGENESIS-ASSOCIATED PROTEIN 20"/>
    <property type="match status" value="1"/>
</dbReference>
<feature type="domain" description="Spermatogenesis-associated protein 20-like TRX" evidence="2">
    <location>
        <begin position="3"/>
        <end position="163"/>
    </location>
</feature>
<dbReference type="Gene3D" id="1.50.10.10">
    <property type="match status" value="1"/>
</dbReference>
<dbReference type="AlphaFoldDB" id="A0A1G7GCE9"/>
<dbReference type="GO" id="GO:0005975">
    <property type="term" value="P:carbohydrate metabolic process"/>
    <property type="evidence" value="ECO:0007669"/>
    <property type="project" value="InterPro"/>
</dbReference>
<dbReference type="EMBL" id="FNAP01000014">
    <property type="protein sequence ID" value="SDE85787.1"/>
    <property type="molecule type" value="Genomic_DNA"/>
</dbReference>
<dbReference type="CDD" id="cd02955">
    <property type="entry name" value="SSP411"/>
    <property type="match status" value="1"/>
</dbReference>
<dbReference type="Pfam" id="PF03190">
    <property type="entry name" value="Thioredox_DsbH"/>
    <property type="match status" value="1"/>
</dbReference>
<name>A0A1G7GCE9_9PROT</name>
<dbReference type="Gene3D" id="3.40.30.10">
    <property type="entry name" value="Glutaredoxin"/>
    <property type="match status" value="1"/>
</dbReference>